<dbReference type="EMBL" id="DTFI01000053">
    <property type="protein sequence ID" value="HGI43149.1"/>
    <property type="molecule type" value="Genomic_DNA"/>
</dbReference>
<organism evidence="1">
    <name type="scientific">Thermofilum pendens</name>
    <dbReference type="NCBI Taxonomy" id="2269"/>
    <lineage>
        <taxon>Archaea</taxon>
        <taxon>Thermoproteota</taxon>
        <taxon>Thermoprotei</taxon>
        <taxon>Thermofilales</taxon>
        <taxon>Thermofilaceae</taxon>
        <taxon>Thermofilum</taxon>
    </lineage>
</organism>
<proteinExistence type="predicted"/>
<evidence type="ECO:0000313" key="1">
    <source>
        <dbReference type="EMBL" id="HGI43149.1"/>
    </source>
</evidence>
<protein>
    <submittedName>
        <fullName evidence="1">Uncharacterized protein</fullName>
    </submittedName>
</protein>
<dbReference type="AlphaFoldDB" id="A0A7C4FDU8"/>
<comment type="caution">
    <text evidence="1">The sequence shown here is derived from an EMBL/GenBank/DDBJ whole genome shotgun (WGS) entry which is preliminary data.</text>
</comment>
<reference evidence="1" key="1">
    <citation type="journal article" date="2020" name="mSystems">
        <title>Genome- and Community-Level Interaction Insights into Carbon Utilization and Element Cycling Functions of Hydrothermarchaeota in Hydrothermal Sediment.</title>
        <authorList>
            <person name="Zhou Z."/>
            <person name="Liu Y."/>
            <person name="Xu W."/>
            <person name="Pan J."/>
            <person name="Luo Z.H."/>
            <person name="Li M."/>
        </authorList>
    </citation>
    <scope>NUCLEOTIDE SEQUENCE [LARGE SCALE GENOMIC DNA]</scope>
    <source>
        <strain evidence="1">SpSt-735</strain>
    </source>
</reference>
<gene>
    <name evidence="1" type="ORF">ENV17_02020</name>
</gene>
<name>A0A7C4FDU8_THEPE</name>
<accession>A0A7C4FDU8</accession>
<sequence length="150" mass="16686">MKKTGLIEAKYVVWGLRETCSRSPQQAVRDVSRDVDPLYPVLVLRASSHEPLQERTTSTRQSEPSLVVSTVNVATFCVDGRQEPRLTESVVYVELPQMIFSRMDEPSRVCAPKYETATCTEPTGWPLSSTLMLSRAKTASLPPRVTLTTG</sequence>